<dbReference type="Gene3D" id="1.10.10.10">
    <property type="entry name" value="Winged helix-like DNA-binding domain superfamily/Winged helix DNA-binding domain"/>
    <property type="match status" value="3"/>
</dbReference>
<dbReference type="Proteomes" id="UP000076420">
    <property type="component" value="Unassembled WGS sequence"/>
</dbReference>
<feature type="compositionally biased region" description="Low complexity" evidence="1">
    <location>
        <begin position="691"/>
        <end position="702"/>
    </location>
</feature>
<feature type="region of interest" description="Disordered" evidence="1">
    <location>
        <begin position="501"/>
        <end position="836"/>
    </location>
</feature>
<sequence length="836" mass="91902">MQDLYRLDSGLKGEHKAMPAIKKKWIKASQDGGEVPDELDGEEAVGDEDKETAEGANTAETAVKIKKPKKRSAPTSPSLLRGLDGEVLLEKRKRFIPPAEQKLLDWLDTNLEARTEDTIHLPHLYAYFTDLCQADGSDILDLQQFSRMVKEKFGKTFGVKATSIYKSLIKERKINREKKKSGGIKMKEIVHEAINHFGNPWAGVRMFALKQYIGSKYPALQIDLKPKLLKRSLEMGVQYNQIELVKGIGMAGYYRLPGAKPPSPTKATEPKAAEGEEKEKETDESAEEGAKESATEDQAPKSTEENGEKHEESGEDSKKKKHKPKKIEKVTYSHIRHGNPEKIEDTFPLAITYQSAPKAASTVRIRKYIQEKYGEAVPDHKWRKAIESGVDKGYWEYLSGSGIGGKLHLLMDDFNPGSEQIEDRICAAIIACHEPKAASANQIKKYISKYHPDFKVDERPILYKKALQRALSKNLLTQLSGLGASGSFQLTAPFVPSPLVLAGEDDSEGEADGYESDEPVYIPKGTKSRGLPKIKTVELKQSASKAKAKPKKPAATSSGRSKGRKPVYAEESDVSDEEPEVKKKKSPSKPKPNKKAAAKAKGKKAPASSASSDEEEEEPEYTPKKSQSRGGTAPTSNIKNGQQKGKQPAPASKGNKSVSKSPDVKSKVEEKNTKPVSKLNGETPSKKKSNKNTSSKSSSNTRKSLDKNEVKDEMASDIEQSKNQKSSNKQTDEPPSKRKAKSNSSNKNSSKKAKADVSEEEEDAIESNDEEPEYTPRKSKSRGGTASESKKGTVKSNSREVPSDYEVKEQESSVKAKSGDEVSSGKKKGKGARGRK</sequence>
<feature type="compositionally biased region" description="Acidic residues" evidence="1">
    <location>
        <begin position="758"/>
        <end position="773"/>
    </location>
</feature>
<feature type="region of interest" description="Disordered" evidence="1">
    <location>
        <begin position="256"/>
        <end position="330"/>
    </location>
</feature>
<dbReference type="GO" id="GO:0006334">
    <property type="term" value="P:nucleosome assembly"/>
    <property type="evidence" value="ECO:0007669"/>
    <property type="project" value="InterPro"/>
</dbReference>
<protein>
    <recommendedName>
        <fullName evidence="2">H15 domain-containing protein</fullName>
    </recommendedName>
</protein>
<feature type="compositionally biased region" description="Acidic residues" evidence="1">
    <location>
        <begin position="570"/>
        <end position="579"/>
    </location>
</feature>
<evidence type="ECO:0000256" key="1">
    <source>
        <dbReference type="SAM" id="MobiDB-lite"/>
    </source>
</evidence>
<dbReference type="SUPFAM" id="SSF46785">
    <property type="entry name" value="Winged helix' DNA-binding domain"/>
    <property type="match status" value="2"/>
</dbReference>
<feature type="compositionally biased region" description="Acidic residues" evidence="1">
    <location>
        <begin position="34"/>
        <end position="51"/>
    </location>
</feature>
<feature type="compositionally biased region" description="Basic residues" evidence="1">
    <location>
        <begin position="825"/>
        <end position="836"/>
    </location>
</feature>
<dbReference type="InterPro" id="IPR005818">
    <property type="entry name" value="Histone_H1/H5_H15"/>
</dbReference>
<dbReference type="AlphaFoldDB" id="A0A2C9M4Q7"/>
<dbReference type="KEGG" id="bgt:106065606"/>
<evidence type="ECO:0000259" key="2">
    <source>
        <dbReference type="PROSITE" id="PS51504"/>
    </source>
</evidence>
<dbReference type="STRING" id="6526.A0A2C9M4Q7"/>
<dbReference type="VEuPathDB" id="VectorBase:BGLB038542"/>
<evidence type="ECO:0000313" key="3">
    <source>
        <dbReference type="EnsemblMetazoa" id="BGLB038542-PA"/>
    </source>
</evidence>
<dbReference type="GO" id="GO:0003677">
    <property type="term" value="F:DNA binding"/>
    <property type="evidence" value="ECO:0007669"/>
    <property type="project" value="InterPro"/>
</dbReference>
<dbReference type="PROSITE" id="PS51504">
    <property type="entry name" value="H15"/>
    <property type="match status" value="1"/>
</dbReference>
<feature type="compositionally biased region" description="Basic and acidic residues" evidence="1">
    <location>
        <begin position="797"/>
        <end position="824"/>
    </location>
</feature>
<feature type="compositionally biased region" description="Basic and acidic residues" evidence="1">
    <location>
        <begin position="662"/>
        <end position="673"/>
    </location>
</feature>
<dbReference type="Pfam" id="PF00538">
    <property type="entry name" value="Linker_histone"/>
    <property type="match status" value="3"/>
</dbReference>
<gene>
    <name evidence="3" type="primary">106065606</name>
</gene>
<feature type="compositionally biased region" description="Acidic residues" evidence="1">
    <location>
        <begin position="503"/>
        <end position="518"/>
    </location>
</feature>
<accession>A0A2C9M4Q7</accession>
<feature type="domain" description="H15" evidence="2">
    <location>
        <begin position="414"/>
        <end position="492"/>
    </location>
</feature>
<organism evidence="3 4">
    <name type="scientific">Biomphalaria glabrata</name>
    <name type="common">Bloodfluke planorb</name>
    <name type="synonym">Freshwater snail</name>
    <dbReference type="NCBI Taxonomy" id="6526"/>
    <lineage>
        <taxon>Eukaryota</taxon>
        <taxon>Metazoa</taxon>
        <taxon>Spiralia</taxon>
        <taxon>Lophotrochozoa</taxon>
        <taxon>Mollusca</taxon>
        <taxon>Gastropoda</taxon>
        <taxon>Heterobranchia</taxon>
        <taxon>Euthyneura</taxon>
        <taxon>Panpulmonata</taxon>
        <taxon>Hygrophila</taxon>
        <taxon>Lymnaeoidea</taxon>
        <taxon>Planorbidae</taxon>
        <taxon>Biomphalaria</taxon>
    </lineage>
</organism>
<proteinExistence type="predicted"/>
<feature type="region of interest" description="Disordered" evidence="1">
    <location>
        <begin position="27"/>
        <end position="78"/>
    </location>
</feature>
<feature type="compositionally biased region" description="Basic residues" evidence="1">
    <location>
        <begin position="582"/>
        <end position="604"/>
    </location>
</feature>
<dbReference type="EnsemblMetazoa" id="BGLB038542-RA">
    <property type="protein sequence ID" value="BGLB038542-PA"/>
    <property type="gene ID" value="BGLB038542"/>
</dbReference>
<dbReference type="VEuPathDB" id="VectorBase:BGLAX_049976"/>
<dbReference type="InterPro" id="IPR036390">
    <property type="entry name" value="WH_DNA-bd_sf"/>
</dbReference>
<feature type="compositionally biased region" description="Basic and acidic residues" evidence="1">
    <location>
        <begin position="268"/>
        <end position="318"/>
    </location>
</feature>
<dbReference type="GO" id="GO:0000786">
    <property type="term" value="C:nucleosome"/>
    <property type="evidence" value="ECO:0007669"/>
    <property type="project" value="InterPro"/>
</dbReference>
<name>A0A2C9M4Q7_BIOGL</name>
<dbReference type="InterPro" id="IPR036388">
    <property type="entry name" value="WH-like_DNA-bd_sf"/>
</dbReference>
<feature type="compositionally biased region" description="Polar residues" evidence="1">
    <location>
        <begin position="628"/>
        <end position="645"/>
    </location>
</feature>
<dbReference type="OrthoDB" id="7684689at2759"/>
<feature type="compositionally biased region" description="Basic and acidic residues" evidence="1">
    <location>
        <begin position="703"/>
        <end position="722"/>
    </location>
</feature>
<evidence type="ECO:0000313" key="4">
    <source>
        <dbReference type="Proteomes" id="UP000076420"/>
    </source>
</evidence>
<reference evidence="3" key="1">
    <citation type="submission" date="2020-05" db="UniProtKB">
        <authorList>
            <consortium name="EnsemblMetazoa"/>
        </authorList>
    </citation>
    <scope>IDENTIFICATION</scope>
    <source>
        <strain evidence="3">BB02</strain>
    </source>
</reference>